<dbReference type="AlphaFoldDB" id="A0A9Q5I0Y7"/>
<dbReference type="SUPFAM" id="SSF47571">
    <property type="entry name" value="Cloroperoxidase"/>
    <property type="match status" value="1"/>
</dbReference>
<organism evidence="10 11">
    <name type="scientific">Sanghuangporus baumii</name>
    <name type="common">Phellinus baumii</name>
    <dbReference type="NCBI Taxonomy" id="108892"/>
    <lineage>
        <taxon>Eukaryota</taxon>
        <taxon>Fungi</taxon>
        <taxon>Dikarya</taxon>
        <taxon>Basidiomycota</taxon>
        <taxon>Agaricomycotina</taxon>
        <taxon>Agaricomycetes</taxon>
        <taxon>Hymenochaetales</taxon>
        <taxon>Hymenochaetaceae</taxon>
        <taxon>Sanghuangporus</taxon>
    </lineage>
</organism>
<dbReference type="InterPro" id="IPR000028">
    <property type="entry name" value="Chloroperoxidase"/>
</dbReference>
<dbReference type="PANTHER" id="PTHR33577:SF9">
    <property type="entry name" value="PEROXIDASE STCC"/>
    <property type="match status" value="1"/>
</dbReference>
<keyword evidence="5" id="KW-0560">Oxidoreductase</keyword>
<comment type="cofactor">
    <cofactor evidence="1">
        <name>heme b</name>
        <dbReference type="ChEBI" id="CHEBI:60344"/>
    </cofactor>
</comment>
<protein>
    <recommendedName>
        <fullName evidence="9">Heme haloperoxidase family profile domain-containing protein</fullName>
    </recommendedName>
</protein>
<name>A0A9Q5I0Y7_SANBA</name>
<evidence type="ECO:0000313" key="11">
    <source>
        <dbReference type="Proteomes" id="UP000757232"/>
    </source>
</evidence>
<keyword evidence="11" id="KW-1185">Reference proteome</keyword>
<evidence type="ECO:0000259" key="9">
    <source>
        <dbReference type="Pfam" id="PF01328"/>
    </source>
</evidence>
<accession>A0A9Q5I0Y7</accession>
<evidence type="ECO:0000256" key="1">
    <source>
        <dbReference type="ARBA" id="ARBA00001970"/>
    </source>
</evidence>
<gene>
    <name evidence="10" type="ORF">A7U60_g3125</name>
</gene>
<evidence type="ECO:0000256" key="5">
    <source>
        <dbReference type="ARBA" id="ARBA00023002"/>
    </source>
</evidence>
<keyword evidence="4" id="KW-0479">Metal-binding</keyword>
<keyword evidence="3" id="KW-0349">Heme</keyword>
<dbReference type="EMBL" id="LNZH02000151">
    <property type="protein sequence ID" value="OCB89648.1"/>
    <property type="molecule type" value="Genomic_DNA"/>
</dbReference>
<reference evidence="10" key="1">
    <citation type="submission" date="2016-06" db="EMBL/GenBank/DDBJ databases">
        <title>Draft Genome sequence of the fungus Inonotus baumii.</title>
        <authorList>
            <person name="Zhu H."/>
            <person name="Lin W."/>
        </authorList>
    </citation>
    <scope>NUCLEOTIDE SEQUENCE</scope>
    <source>
        <strain evidence="10">821</strain>
    </source>
</reference>
<dbReference type="PANTHER" id="PTHR33577">
    <property type="entry name" value="STERIGMATOCYSTIN BIOSYNTHESIS PEROXIDASE STCC-RELATED"/>
    <property type="match status" value="1"/>
</dbReference>
<dbReference type="OrthoDB" id="407298at2759"/>
<dbReference type="Gene3D" id="1.10.489.10">
    <property type="entry name" value="Chloroperoxidase-like"/>
    <property type="match status" value="1"/>
</dbReference>
<feature type="region of interest" description="Disordered" evidence="8">
    <location>
        <begin position="1"/>
        <end position="24"/>
    </location>
</feature>
<sequence>MERSCPGLDALAKEGQQPRDGKNGKLHELVDAVTNGYTIKAGSCPSSLRIIRCGNPVKREINLHDLALHNATEHDLSLFHRNAKDGEKYAPTKPSLTLTEELCTINGKDNSHIFEDFVNIGRN</sequence>
<evidence type="ECO:0000256" key="3">
    <source>
        <dbReference type="ARBA" id="ARBA00022617"/>
    </source>
</evidence>
<dbReference type="Proteomes" id="UP000757232">
    <property type="component" value="Unassembled WGS sequence"/>
</dbReference>
<evidence type="ECO:0000256" key="2">
    <source>
        <dbReference type="ARBA" id="ARBA00022559"/>
    </source>
</evidence>
<dbReference type="Pfam" id="PF01328">
    <property type="entry name" value="Peroxidase_2"/>
    <property type="match status" value="1"/>
</dbReference>
<keyword evidence="6" id="KW-0408">Iron</keyword>
<evidence type="ECO:0000256" key="7">
    <source>
        <dbReference type="ARBA" id="ARBA00025795"/>
    </source>
</evidence>
<evidence type="ECO:0000256" key="8">
    <source>
        <dbReference type="SAM" id="MobiDB-lite"/>
    </source>
</evidence>
<dbReference type="GO" id="GO:0004601">
    <property type="term" value="F:peroxidase activity"/>
    <property type="evidence" value="ECO:0007669"/>
    <property type="project" value="UniProtKB-KW"/>
</dbReference>
<dbReference type="GO" id="GO:0046872">
    <property type="term" value="F:metal ion binding"/>
    <property type="evidence" value="ECO:0007669"/>
    <property type="project" value="UniProtKB-KW"/>
</dbReference>
<keyword evidence="2" id="KW-0575">Peroxidase</keyword>
<comment type="similarity">
    <text evidence="7">Belongs to the chloroperoxidase family.</text>
</comment>
<comment type="caution">
    <text evidence="10">The sequence shown here is derived from an EMBL/GenBank/DDBJ whole genome shotgun (WGS) entry which is preliminary data.</text>
</comment>
<evidence type="ECO:0000256" key="6">
    <source>
        <dbReference type="ARBA" id="ARBA00023004"/>
    </source>
</evidence>
<evidence type="ECO:0000256" key="4">
    <source>
        <dbReference type="ARBA" id="ARBA00022723"/>
    </source>
</evidence>
<proteinExistence type="inferred from homology"/>
<feature type="domain" description="Heme haloperoxidase family profile" evidence="9">
    <location>
        <begin position="5"/>
        <end position="106"/>
    </location>
</feature>
<dbReference type="InterPro" id="IPR036851">
    <property type="entry name" value="Chloroperoxidase-like_sf"/>
</dbReference>
<evidence type="ECO:0000313" key="10">
    <source>
        <dbReference type="EMBL" id="OCB89648.1"/>
    </source>
</evidence>